<dbReference type="Pfam" id="PF00534">
    <property type="entry name" value="Glycos_transf_1"/>
    <property type="match status" value="1"/>
</dbReference>
<reference evidence="4 5" key="1">
    <citation type="journal article" date="2017" name="Nat. Commun.">
        <title>'ARMAN' archaea depend on association with euryarchaeal host in culture and in situ.</title>
        <authorList>
            <person name="Golyshina O."/>
            <person name="Toshchakov S."/>
            <person name="Makarova K."/>
            <person name="Gavrilov S."/>
            <person name="Korzhenkov A."/>
            <person name="La Cono V."/>
            <person name="Arcadi E."/>
            <person name="Nechitaylo T."/>
            <person name="Ferrer M."/>
            <person name="Kublanov I."/>
            <person name="Wolf Y."/>
            <person name="Yakimov M."/>
            <person name="Golyshin P."/>
            <person name="Slesarev A."/>
            <person name="Kozyavkin S."/>
        </authorList>
    </citation>
    <scope>NUCLEOTIDE SEQUENCE [LARGE SCALE GENOMIC DNA]</scope>
    <source>
        <strain evidence="4 5">Mia14</strain>
    </source>
</reference>
<evidence type="ECO:0000313" key="4">
    <source>
        <dbReference type="EMBL" id="ASI14298.1"/>
    </source>
</evidence>
<dbReference type="AlphaFoldDB" id="A0A218NP94"/>
<dbReference type="SUPFAM" id="SSF53756">
    <property type="entry name" value="UDP-Glycosyltransferase/glycogen phosphorylase"/>
    <property type="match status" value="1"/>
</dbReference>
<dbReference type="CDD" id="cd03801">
    <property type="entry name" value="GT4_PimA-like"/>
    <property type="match status" value="1"/>
</dbReference>
<dbReference type="Proteomes" id="UP000197679">
    <property type="component" value="Chromosome"/>
</dbReference>
<gene>
    <name evidence="4" type="ORF">Mia14_1032</name>
</gene>
<proteinExistence type="predicted"/>
<evidence type="ECO:0000256" key="1">
    <source>
        <dbReference type="ARBA" id="ARBA00022679"/>
    </source>
</evidence>
<dbReference type="GO" id="GO:0016757">
    <property type="term" value="F:glycosyltransferase activity"/>
    <property type="evidence" value="ECO:0007669"/>
    <property type="project" value="InterPro"/>
</dbReference>
<dbReference type="InterPro" id="IPR001296">
    <property type="entry name" value="Glyco_trans_1"/>
</dbReference>
<dbReference type="GeneID" id="33314567"/>
<evidence type="ECO:0000259" key="3">
    <source>
        <dbReference type="Pfam" id="PF13439"/>
    </source>
</evidence>
<dbReference type="EMBL" id="CP019964">
    <property type="protein sequence ID" value="ASI14298.1"/>
    <property type="molecule type" value="Genomic_DNA"/>
</dbReference>
<accession>A0A218NP94</accession>
<keyword evidence="5" id="KW-1185">Reference proteome</keyword>
<dbReference type="RefSeq" id="WP_198539376.1">
    <property type="nucleotide sequence ID" value="NZ_CP019964.1"/>
</dbReference>
<dbReference type="Pfam" id="PF13439">
    <property type="entry name" value="Glyco_transf_4"/>
    <property type="match status" value="1"/>
</dbReference>
<feature type="domain" description="Glycosyltransferase subfamily 4-like N-terminal" evidence="3">
    <location>
        <begin position="15"/>
        <end position="184"/>
    </location>
</feature>
<dbReference type="KEGG" id="marh:Mia14_1032"/>
<evidence type="ECO:0000313" key="5">
    <source>
        <dbReference type="Proteomes" id="UP000197679"/>
    </source>
</evidence>
<evidence type="ECO:0000259" key="2">
    <source>
        <dbReference type="Pfam" id="PF00534"/>
    </source>
</evidence>
<feature type="domain" description="Glycosyl transferase family 1" evidence="2">
    <location>
        <begin position="199"/>
        <end position="362"/>
    </location>
</feature>
<dbReference type="PANTHER" id="PTHR46401">
    <property type="entry name" value="GLYCOSYLTRANSFERASE WBBK-RELATED"/>
    <property type="match status" value="1"/>
</dbReference>
<dbReference type="PANTHER" id="PTHR46401:SF2">
    <property type="entry name" value="GLYCOSYLTRANSFERASE WBBK-RELATED"/>
    <property type="match status" value="1"/>
</dbReference>
<keyword evidence="1 4" id="KW-0808">Transferase</keyword>
<dbReference type="Gene3D" id="3.40.50.2000">
    <property type="entry name" value="Glycogen Phosphorylase B"/>
    <property type="match status" value="2"/>
</dbReference>
<dbReference type="InterPro" id="IPR028098">
    <property type="entry name" value="Glyco_trans_4-like_N"/>
</dbReference>
<name>A0A218NP94_9ARCH</name>
<protein>
    <submittedName>
        <fullName evidence="4">Glycosyltransferase</fullName>
    </submittedName>
</protein>
<dbReference type="OrthoDB" id="132546at2157"/>
<sequence length="383" mass="44528">MKICVLNPFFYPYKGGTEKVLFEVYRRLAKKNDITVVTSAPKNYRTDFEDRISGIKVIRLKSDFIYIPKAPMPFVFMHNLDEVLKKVDADLYHINNRFQYFYSTLKTIKDMDKKIAITIHNSSPKNIDATTDNFGYLYDYSWGKKLIHNSDIITGVSMDAIKMTVPKEDVRRSKVIYNGVDFKRFKPRGKNNKIVKKIKSEYYETGINVLNNGRLVTQKGQIYLMKAVSNLLKENYDIKLTLIGNGPLYNKFIRFAKMHGMYENFRIISGIPEEFLPYYYNAADVFVFPSLYEPAGMALLEAMSSEIPSMATRIGGIPEMMGSCGLYFPSENSQGIYSRLKKIIDNGFDKELLIKGRERMVKYHDWNKIAKEYEELFESNLRF</sequence>
<organism evidence="4 5">
    <name type="scientific">Candidatus Mancarchaeum acidiphilum</name>
    <dbReference type="NCBI Taxonomy" id="1920749"/>
    <lineage>
        <taxon>Archaea</taxon>
        <taxon>Candidatus Micrarchaeota</taxon>
        <taxon>Candidatus Mancarchaeum</taxon>
    </lineage>
</organism>